<gene>
    <name evidence="1" type="ORF">Goari_006483</name>
</gene>
<evidence type="ECO:0000313" key="1">
    <source>
        <dbReference type="EMBL" id="MBA0688714.1"/>
    </source>
</evidence>
<protein>
    <submittedName>
        <fullName evidence="1">Uncharacterized protein</fullName>
    </submittedName>
</protein>
<name>A0A7J8XPA1_GOSAI</name>
<evidence type="ECO:0000313" key="2">
    <source>
        <dbReference type="Proteomes" id="UP000593577"/>
    </source>
</evidence>
<dbReference type="EMBL" id="JABFAA010000008">
    <property type="protein sequence ID" value="MBA0688714.1"/>
    <property type="molecule type" value="Genomic_DNA"/>
</dbReference>
<sequence length="36" mass="4116">MVRLDMMKALLQPGVWCDTKMVDGSLGFLDTWETVQ</sequence>
<organism evidence="1 2">
    <name type="scientific">Gossypium aridum</name>
    <name type="common">American cotton</name>
    <name type="synonym">Erioxylum aridum</name>
    <dbReference type="NCBI Taxonomy" id="34290"/>
    <lineage>
        <taxon>Eukaryota</taxon>
        <taxon>Viridiplantae</taxon>
        <taxon>Streptophyta</taxon>
        <taxon>Embryophyta</taxon>
        <taxon>Tracheophyta</taxon>
        <taxon>Spermatophyta</taxon>
        <taxon>Magnoliopsida</taxon>
        <taxon>eudicotyledons</taxon>
        <taxon>Gunneridae</taxon>
        <taxon>Pentapetalae</taxon>
        <taxon>rosids</taxon>
        <taxon>malvids</taxon>
        <taxon>Malvales</taxon>
        <taxon>Malvaceae</taxon>
        <taxon>Malvoideae</taxon>
        <taxon>Gossypium</taxon>
    </lineage>
</organism>
<keyword evidence="2" id="KW-1185">Reference proteome</keyword>
<dbReference type="Proteomes" id="UP000593577">
    <property type="component" value="Unassembled WGS sequence"/>
</dbReference>
<reference evidence="1 2" key="1">
    <citation type="journal article" date="2019" name="Genome Biol. Evol.">
        <title>Insights into the evolution of the New World diploid cottons (Gossypium, subgenus Houzingenia) based on genome sequencing.</title>
        <authorList>
            <person name="Grover C.E."/>
            <person name="Arick M.A. 2nd"/>
            <person name="Thrash A."/>
            <person name="Conover J.L."/>
            <person name="Sanders W.S."/>
            <person name="Peterson D.G."/>
            <person name="Frelichowski J.E."/>
            <person name="Scheffler J.A."/>
            <person name="Scheffler B.E."/>
            <person name="Wendel J.F."/>
        </authorList>
    </citation>
    <scope>NUCLEOTIDE SEQUENCE [LARGE SCALE GENOMIC DNA]</scope>
    <source>
        <strain evidence="1">185</strain>
        <tissue evidence="1">Leaf</tissue>
    </source>
</reference>
<comment type="caution">
    <text evidence="1">The sequence shown here is derived from an EMBL/GenBank/DDBJ whole genome shotgun (WGS) entry which is preliminary data.</text>
</comment>
<proteinExistence type="predicted"/>
<dbReference type="AlphaFoldDB" id="A0A7J8XPA1"/>
<accession>A0A7J8XPA1</accession>